<comment type="subcellular location">
    <subcellularLocation>
        <location evidence="1">Nucleus</location>
    </subcellularLocation>
</comment>
<evidence type="ECO:0000256" key="6">
    <source>
        <dbReference type="ARBA" id="ARBA00023242"/>
    </source>
</evidence>
<evidence type="ECO:0000259" key="8">
    <source>
        <dbReference type="Pfam" id="PF02229"/>
    </source>
</evidence>
<dbReference type="InterPro" id="IPR003173">
    <property type="entry name" value="PC4_C"/>
</dbReference>
<organism evidence="9 10">
    <name type="scientific">Streblomastix strix</name>
    <dbReference type="NCBI Taxonomy" id="222440"/>
    <lineage>
        <taxon>Eukaryota</taxon>
        <taxon>Metamonada</taxon>
        <taxon>Preaxostyla</taxon>
        <taxon>Oxymonadida</taxon>
        <taxon>Streblomastigidae</taxon>
        <taxon>Streblomastix</taxon>
    </lineage>
</organism>
<evidence type="ECO:0000256" key="3">
    <source>
        <dbReference type="ARBA" id="ARBA00023015"/>
    </source>
</evidence>
<dbReference type="GO" id="GO:0003677">
    <property type="term" value="F:DNA binding"/>
    <property type="evidence" value="ECO:0007669"/>
    <property type="project" value="UniProtKB-KW"/>
</dbReference>
<keyword evidence="4" id="KW-0238">DNA-binding</keyword>
<evidence type="ECO:0000313" key="9">
    <source>
        <dbReference type="EMBL" id="KAA6369536.1"/>
    </source>
</evidence>
<dbReference type="InterPro" id="IPR009044">
    <property type="entry name" value="ssDNA-bd_transcriptional_reg"/>
</dbReference>
<keyword evidence="3" id="KW-0805">Transcription regulation</keyword>
<dbReference type="Gene3D" id="2.30.31.10">
    <property type="entry name" value="Transcriptional Coactivator Pc4, Chain A"/>
    <property type="match status" value="1"/>
</dbReference>
<dbReference type="GO" id="GO:0005634">
    <property type="term" value="C:nucleus"/>
    <property type="evidence" value="ECO:0007669"/>
    <property type="project" value="UniProtKB-SubCell"/>
</dbReference>
<feature type="region of interest" description="Disordered" evidence="7">
    <location>
        <begin position="1"/>
        <end position="48"/>
    </location>
</feature>
<dbReference type="AlphaFoldDB" id="A0A5J4UFJ0"/>
<accession>A0A5J4UFJ0</accession>
<dbReference type="Pfam" id="PF02229">
    <property type="entry name" value="PC4"/>
    <property type="match status" value="1"/>
</dbReference>
<evidence type="ECO:0000256" key="7">
    <source>
        <dbReference type="SAM" id="MobiDB-lite"/>
    </source>
</evidence>
<comment type="similarity">
    <text evidence="2">Belongs to the transcriptional coactivator PC4 family.</text>
</comment>
<dbReference type="GO" id="GO:0060261">
    <property type="term" value="P:positive regulation of transcription initiation by RNA polymerase II"/>
    <property type="evidence" value="ECO:0007669"/>
    <property type="project" value="InterPro"/>
</dbReference>
<keyword evidence="6" id="KW-0539">Nucleus</keyword>
<sequence length="111" mass="12871">MSEENFDDEEPPSKKQIPTKRTPAKADSSTTKAKRAKTDEDDGEQSWDLGNERKVEVKLFKGKAYVDIREYYRDKDGELKPGKKGIFLKPTEWDLILSYADQITEQLKKMQ</sequence>
<reference evidence="9 10" key="1">
    <citation type="submission" date="2019-03" db="EMBL/GenBank/DDBJ databases">
        <title>Single cell metagenomics reveals metabolic interactions within the superorganism composed of flagellate Streblomastix strix and complex community of Bacteroidetes bacteria on its surface.</title>
        <authorList>
            <person name="Treitli S.C."/>
            <person name="Kolisko M."/>
            <person name="Husnik F."/>
            <person name="Keeling P."/>
            <person name="Hampl V."/>
        </authorList>
    </citation>
    <scope>NUCLEOTIDE SEQUENCE [LARGE SCALE GENOMIC DNA]</scope>
    <source>
        <strain evidence="9">ST1C</strain>
    </source>
</reference>
<dbReference type="PANTHER" id="PTHR13215">
    <property type="entry name" value="RNA POLYMERASE II TRANSCRIPTIONAL COACTIVATOR"/>
    <property type="match status" value="1"/>
</dbReference>
<evidence type="ECO:0000256" key="4">
    <source>
        <dbReference type="ARBA" id="ARBA00023125"/>
    </source>
</evidence>
<keyword evidence="5" id="KW-0804">Transcription</keyword>
<dbReference type="OrthoDB" id="2505440at2759"/>
<dbReference type="EMBL" id="SNRW01016272">
    <property type="protein sequence ID" value="KAA6369536.1"/>
    <property type="molecule type" value="Genomic_DNA"/>
</dbReference>
<evidence type="ECO:0000256" key="1">
    <source>
        <dbReference type="ARBA" id="ARBA00004123"/>
    </source>
</evidence>
<protein>
    <recommendedName>
        <fullName evidence="8">Transcriptional coactivator p15 (PC4) C-terminal domain-containing protein</fullName>
    </recommendedName>
</protein>
<dbReference type="GO" id="GO:0003713">
    <property type="term" value="F:transcription coactivator activity"/>
    <property type="evidence" value="ECO:0007669"/>
    <property type="project" value="InterPro"/>
</dbReference>
<dbReference type="InterPro" id="IPR045125">
    <property type="entry name" value="Sub1/Tcp4-like"/>
</dbReference>
<dbReference type="SUPFAM" id="SSF54447">
    <property type="entry name" value="ssDNA-binding transcriptional regulator domain"/>
    <property type="match status" value="1"/>
</dbReference>
<comment type="caution">
    <text evidence="9">The sequence shown here is derived from an EMBL/GenBank/DDBJ whole genome shotgun (WGS) entry which is preliminary data.</text>
</comment>
<name>A0A5J4UFJ0_9EUKA</name>
<evidence type="ECO:0000256" key="5">
    <source>
        <dbReference type="ARBA" id="ARBA00023163"/>
    </source>
</evidence>
<evidence type="ECO:0000256" key="2">
    <source>
        <dbReference type="ARBA" id="ARBA00009001"/>
    </source>
</evidence>
<gene>
    <name evidence="9" type="ORF">EZS28_034938</name>
</gene>
<evidence type="ECO:0000313" key="10">
    <source>
        <dbReference type="Proteomes" id="UP000324800"/>
    </source>
</evidence>
<proteinExistence type="inferred from homology"/>
<dbReference type="Proteomes" id="UP000324800">
    <property type="component" value="Unassembled WGS sequence"/>
</dbReference>
<feature type="domain" description="Transcriptional coactivator p15 (PC4) C-terminal" evidence="8">
    <location>
        <begin position="47"/>
        <end position="95"/>
    </location>
</feature>
<feature type="compositionally biased region" description="Acidic residues" evidence="7">
    <location>
        <begin position="1"/>
        <end position="10"/>
    </location>
</feature>